<evidence type="ECO:0000313" key="2">
    <source>
        <dbReference type="EMBL" id="ETS83140.1"/>
    </source>
</evidence>
<proteinExistence type="predicted"/>
<feature type="compositionally biased region" description="Polar residues" evidence="1">
    <location>
        <begin position="1"/>
        <end position="28"/>
    </location>
</feature>
<keyword evidence="3" id="KW-1185">Reference proteome</keyword>
<evidence type="ECO:0000313" key="3">
    <source>
        <dbReference type="Proteomes" id="UP000030651"/>
    </source>
</evidence>
<feature type="region of interest" description="Disordered" evidence="1">
    <location>
        <begin position="1"/>
        <end position="60"/>
    </location>
</feature>
<dbReference type="RefSeq" id="XP_007831788.1">
    <property type="nucleotide sequence ID" value="XM_007833597.1"/>
</dbReference>
<organism evidence="2 3">
    <name type="scientific">Pestalotiopsis fici (strain W106-1 / CGMCC3.15140)</name>
    <dbReference type="NCBI Taxonomy" id="1229662"/>
    <lineage>
        <taxon>Eukaryota</taxon>
        <taxon>Fungi</taxon>
        <taxon>Dikarya</taxon>
        <taxon>Ascomycota</taxon>
        <taxon>Pezizomycotina</taxon>
        <taxon>Sordariomycetes</taxon>
        <taxon>Xylariomycetidae</taxon>
        <taxon>Amphisphaeriales</taxon>
        <taxon>Sporocadaceae</taxon>
        <taxon>Pestalotiopsis</taxon>
    </lineage>
</organism>
<dbReference type="InParanoid" id="W3XAQ8"/>
<reference evidence="3" key="1">
    <citation type="journal article" date="2015" name="BMC Genomics">
        <title>Genomic and transcriptomic analysis of the endophytic fungus Pestalotiopsis fici reveals its lifestyle and high potential for synthesis of natural products.</title>
        <authorList>
            <person name="Wang X."/>
            <person name="Zhang X."/>
            <person name="Liu L."/>
            <person name="Xiang M."/>
            <person name="Wang W."/>
            <person name="Sun X."/>
            <person name="Che Y."/>
            <person name="Guo L."/>
            <person name="Liu G."/>
            <person name="Guo L."/>
            <person name="Wang C."/>
            <person name="Yin W.B."/>
            <person name="Stadler M."/>
            <person name="Zhang X."/>
            <person name="Liu X."/>
        </authorList>
    </citation>
    <scope>NUCLEOTIDE SEQUENCE [LARGE SCALE GENOMIC DNA]</scope>
    <source>
        <strain evidence="3">W106-1 / CGMCC3.15140</strain>
    </source>
</reference>
<dbReference type="HOGENOM" id="CLU_1078102_0_0_1"/>
<dbReference type="EMBL" id="KI912111">
    <property type="protein sequence ID" value="ETS83140.1"/>
    <property type="molecule type" value="Genomic_DNA"/>
</dbReference>
<gene>
    <name evidence="2" type="ORF">PFICI_05016</name>
</gene>
<dbReference type="OrthoDB" id="10622625at2759"/>
<evidence type="ECO:0000256" key="1">
    <source>
        <dbReference type="SAM" id="MobiDB-lite"/>
    </source>
</evidence>
<name>W3XAQ8_PESFW</name>
<accession>W3XAQ8</accession>
<dbReference type="KEGG" id="pfy:PFICI_05016"/>
<protein>
    <submittedName>
        <fullName evidence="2">Uncharacterized protein</fullName>
    </submittedName>
</protein>
<dbReference type="Proteomes" id="UP000030651">
    <property type="component" value="Unassembled WGS sequence"/>
</dbReference>
<dbReference type="AlphaFoldDB" id="W3XAQ8"/>
<sequence>MPIATRTQQTDGNSAGSVKNFPSRSSGEPSKATGASGGPVTLPILPTPDPNERKHIGETSDKHFNEDINDIGTKLNSVNNDLFHVLSELQARQSAGLGSAKCHTKALVDSSGNFIVDLLVTGKEKSPGKGVTVERLEKLPDAQKIRILKKLNPTEEFSSLIEPFIEKLLQEAFEARRDDNFQLNQSMDELIDIKSDLMQAVLDSAEDSQDIIDLLHFRMAEDKSLLDAYETEYTDYLTMQLRIAVGLPRSFCHCPPGV</sequence>
<dbReference type="GeneID" id="19270029"/>
<feature type="compositionally biased region" description="Basic and acidic residues" evidence="1">
    <location>
        <begin position="50"/>
        <end position="60"/>
    </location>
</feature>